<dbReference type="GO" id="GO:0008270">
    <property type="term" value="F:zinc ion binding"/>
    <property type="evidence" value="ECO:0007669"/>
    <property type="project" value="UniProtKB-KW"/>
</dbReference>
<feature type="domain" description="GRF-type" evidence="5">
    <location>
        <begin position="12"/>
        <end position="40"/>
    </location>
</feature>
<evidence type="ECO:0000256" key="3">
    <source>
        <dbReference type="ARBA" id="ARBA00022833"/>
    </source>
</evidence>
<evidence type="ECO:0000256" key="4">
    <source>
        <dbReference type="SAM" id="Phobius"/>
    </source>
</evidence>
<evidence type="ECO:0000256" key="2">
    <source>
        <dbReference type="ARBA" id="ARBA00022771"/>
    </source>
</evidence>
<keyword evidence="4" id="KW-0472">Membrane</keyword>
<dbReference type="AlphaFoldDB" id="A0A9Q1L8E1"/>
<evidence type="ECO:0000313" key="6">
    <source>
        <dbReference type="EMBL" id="KAJ8531383.1"/>
    </source>
</evidence>
<dbReference type="InterPro" id="IPR005050">
    <property type="entry name" value="Enod93"/>
</dbReference>
<dbReference type="EMBL" id="JAJAGQ010000021">
    <property type="protein sequence ID" value="KAJ8531383.1"/>
    <property type="molecule type" value="Genomic_DNA"/>
</dbReference>
<dbReference type="InterPro" id="IPR010666">
    <property type="entry name" value="Znf_GRF"/>
</dbReference>
<evidence type="ECO:0000256" key="1">
    <source>
        <dbReference type="ARBA" id="ARBA00022723"/>
    </source>
</evidence>
<dbReference type="OrthoDB" id="634154at2759"/>
<protein>
    <recommendedName>
        <fullName evidence="5">GRF-type domain-containing protein</fullName>
    </recommendedName>
</protein>
<keyword evidence="1" id="KW-0479">Metal-binding</keyword>
<organism evidence="6 7">
    <name type="scientific">Anisodus acutangulus</name>
    <dbReference type="NCBI Taxonomy" id="402998"/>
    <lineage>
        <taxon>Eukaryota</taxon>
        <taxon>Viridiplantae</taxon>
        <taxon>Streptophyta</taxon>
        <taxon>Embryophyta</taxon>
        <taxon>Tracheophyta</taxon>
        <taxon>Spermatophyta</taxon>
        <taxon>Magnoliopsida</taxon>
        <taxon>eudicotyledons</taxon>
        <taxon>Gunneridae</taxon>
        <taxon>Pentapetalae</taxon>
        <taxon>asterids</taxon>
        <taxon>lamiids</taxon>
        <taxon>Solanales</taxon>
        <taxon>Solanaceae</taxon>
        <taxon>Solanoideae</taxon>
        <taxon>Hyoscyameae</taxon>
        <taxon>Anisodus</taxon>
    </lineage>
</organism>
<dbReference type="PANTHER" id="PTHR33605:SF3">
    <property type="entry name" value="EARLY NODULIN-LIKE PROTEIN"/>
    <property type="match status" value="1"/>
</dbReference>
<feature type="transmembrane region" description="Helical" evidence="4">
    <location>
        <begin position="205"/>
        <end position="224"/>
    </location>
</feature>
<dbReference type="Proteomes" id="UP001152561">
    <property type="component" value="Unassembled WGS sequence"/>
</dbReference>
<keyword evidence="2" id="KW-0863">Zinc-finger</keyword>
<keyword evidence="4" id="KW-0812">Transmembrane</keyword>
<evidence type="ECO:0000313" key="7">
    <source>
        <dbReference type="Proteomes" id="UP001152561"/>
    </source>
</evidence>
<reference evidence="7" key="1">
    <citation type="journal article" date="2023" name="Proc. Natl. Acad. Sci. U.S.A.">
        <title>Genomic and structural basis for evolution of tropane alkaloid biosynthesis.</title>
        <authorList>
            <person name="Wanga Y.-J."/>
            <person name="Taina T."/>
            <person name="Yua J.-Y."/>
            <person name="Lia J."/>
            <person name="Xua B."/>
            <person name="Chenc J."/>
            <person name="D'Auriad J.C."/>
            <person name="Huanga J.-P."/>
            <person name="Huanga S.-X."/>
        </authorList>
    </citation>
    <scope>NUCLEOTIDE SEQUENCE [LARGE SCALE GENOMIC DNA]</scope>
    <source>
        <strain evidence="7">cv. KIB-2019</strain>
    </source>
</reference>
<keyword evidence="4" id="KW-1133">Transmembrane helix</keyword>
<name>A0A9Q1L8E1_9SOLA</name>
<dbReference type="Pfam" id="PF03386">
    <property type="entry name" value="ENOD93"/>
    <property type="match status" value="2"/>
</dbReference>
<dbReference type="PANTHER" id="PTHR33605">
    <property type="entry name" value="EARLY NODULIN-93"/>
    <property type="match status" value="1"/>
</dbReference>
<dbReference type="Pfam" id="PF06839">
    <property type="entry name" value="Zn_ribbon_GRF"/>
    <property type="match status" value="1"/>
</dbReference>
<comment type="caution">
    <text evidence="6">The sequence shown here is derived from an EMBL/GenBank/DDBJ whole genome shotgun (WGS) entry which is preliminary data.</text>
</comment>
<accession>A0A9Q1L8E1</accession>
<keyword evidence="3" id="KW-0862">Zinc</keyword>
<keyword evidence="7" id="KW-1185">Reference proteome</keyword>
<gene>
    <name evidence="6" type="ORF">K7X08_026817</name>
</gene>
<proteinExistence type="predicted"/>
<evidence type="ECO:0000259" key="5">
    <source>
        <dbReference type="Pfam" id="PF06839"/>
    </source>
</evidence>
<sequence length="239" mass="26323">MSQVSCSSQRRCNCGMIANLFTSTTPSNPGRKFFKCPKAKFLLSPPYHSVSTKSSLLDLSNNNRKREMGISSGMRDSWAKRRESLLIASAFEEDRIRKSRECTQEGVRAGTKAAAVACVASAFPTLVAVRTIPWAKANLNYTAQALIISAASIAAYFITADKTILECARRNTRGEAINCLYNDFLASVEFAASRYCSWTKANINYAGKTFIISALTAASFAFSAERSMVKKHRGHGRWD</sequence>